<evidence type="ECO:0000313" key="1">
    <source>
        <dbReference type="EMBL" id="MBC5784604.1"/>
    </source>
</evidence>
<dbReference type="InterPro" id="IPR035647">
    <property type="entry name" value="EFG_III/V"/>
</dbReference>
<dbReference type="EMBL" id="JACORT010000007">
    <property type="protein sequence ID" value="MBC5784604.1"/>
    <property type="molecule type" value="Genomic_DNA"/>
</dbReference>
<dbReference type="Proteomes" id="UP000608513">
    <property type="component" value="Unassembled WGS sequence"/>
</dbReference>
<comment type="caution">
    <text evidence="1">The sequence shown here is derived from an EMBL/GenBank/DDBJ whole genome shotgun (WGS) entry which is preliminary data.</text>
</comment>
<keyword evidence="2" id="KW-1185">Reference proteome</keyword>
<accession>A0A923MTZ7</accession>
<dbReference type="AlphaFoldDB" id="A0A923MTZ7"/>
<evidence type="ECO:0000313" key="2">
    <source>
        <dbReference type="Proteomes" id="UP000608513"/>
    </source>
</evidence>
<dbReference type="GO" id="GO:0017111">
    <property type="term" value="F:ribonucleoside triphosphate phosphatase activity"/>
    <property type="evidence" value="ECO:0007669"/>
    <property type="project" value="UniProtKB-ARBA"/>
</dbReference>
<sequence length="184" mass="19952">MPMRDALDLLPLRQLVTVHGEAADVFARQVLLDRLSKPHRYAIVAHGGAGGQILAAGERALAEARALLRQAYGPGVSFGIPTVHTYLDPRTNATMVPVIFVRIDAPRAHGEPLQALLKECGAALHAMEIRRERIVLRADLVLARAVDLESRVMEITDGASQVLSWLVRYEPAAQGAAEQQAEVA</sequence>
<proteinExistence type="predicted"/>
<dbReference type="RefSeq" id="WP_187077351.1">
    <property type="nucleotide sequence ID" value="NZ_JACORT010000007.1"/>
</dbReference>
<gene>
    <name evidence="1" type="ORF">H8N03_16770</name>
</gene>
<name>A0A923MTZ7_9BURK</name>
<protein>
    <submittedName>
        <fullName evidence="1">Uncharacterized protein</fullName>
    </submittedName>
</protein>
<organism evidence="1 2">
    <name type="scientific">Ramlibacter cellulosilyticus</name>
    <dbReference type="NCBI Taxonomy" id="2764187"/>
    <lineage>
        <taxon>Bacteria</taxon>
        <taxon>Pseudomonadati</taxon>
        <taxon>Pseudomonadota</taxon>
        <taxon>Betaproteobacteria</taxon>
        <taxon>Burkholderiales</taxon>
        <taxon>Comamonadaceae</taxon>
        <taxon>Ramlibacter</taxon>
    </lineage>
</organism>
<dbReference type="SUPFAM" id="SSF54980">
    <property type="entry name" value="EF-G C-terminal domain-like"/>
    <property type="match status" value="1"/>
</dbReference>
<reference evidence="1" key="1">
    <citation type="submission" date="2020-08" db="EMBL/GenBank/DDBJ databases">
        <title>Ramlibacter sp. USB13 16S ribosomal RNA gene genome sequencing and assembly.</title>
        <authorList>
            <person name="Kang M."/>
        </authorList>
    </citation>
    <scope>NUCLEOTIDE SEQUENCE</scope>
    <source>
        <strain evidence="1">USB13</strain>
    </source>
</reference>
<dbReference type="GO" id="GO:0032561">
    <property type="term" value="F:guanyl ribonucleotide binding"/>
    <property type="evidence" value="ECO:0007669"/>
    <property type="project" value="UniProtKB-ARBA"/>
</dbReference>